<dbReference type="Proteomes" id="UP000321389">
    <property type="component" value="Chromosome"/>
</dbReference>
<feature type="domain" description="CoA-binding" evidence="2">
    <location>
        <begin position="11"/>
        <end position="106"/>
    </location>
</feature>
<dbReference type="GO" id="GO:0016874">
    <property type="term" value="F:ligase activity"/>
    <property type="evidence" value="ECO:0007669"/>
    <property type="project" value="UniProtKB-KW"/>
</dbReference>
<dbReference type="GO" id="GO:0006099">
    <property type="term" value="P:tricarboxylic acid cycle"/>
    <property type="evidence" value="ECO:0007669"/>
    <property type="project" value="UniProtKB-KW"/>
</dbReference>
<reference evidence="3" key="1">
    <citation type="submission" date="2020-04" db="EMBL/GenBank/DDBJ databases">
        <title>Nitratireductor sp. nov. isolated from mangrove soil.</title>
        <authorList>
            <person name="Ye Y."/>
        </authorList>
    </citation>
    <scope>NUCLEOTIDE SEQUENCE</scope>
    <source>
        <strain evidence="3">SY7</strain>
    </source>
</reference>
<keyword evidence="1" id="KW-0816">Tricarboxylic acid cycle</keyword>
<dbReference type="PANTHER" id="PTHR42793:SF4">
    <property type="entry name" value="BLL6376 PROTEIN"/>
    <property type="match status" value="1"/>
</dbReference>
<dbReference type="InterPro" id="IPR032875">
    <property type="entry name" value="Succ_CoA_lig_flav_dom"/>
</dbReference>
<organism evidence="3 4">
    <name type="scientific">Nitratireductor mangrovi</name>
    <dbReference type="NCBI Taxonomy" id="2599600"/>
    <lineage>
        <taxon>Bacteria</taxon>
        <taxon>Pseudomonadati</taxon>
        <taxon>Pseudomonadota</taxon>
        <taxon>Alphaproteobacteria</taxon>
        <taxon>Hyphomicrobiales</taxon>
        <taxon>Phyllobacteriaceae</taxon>
        <taxon>Nitratireductor</taxon>
    </lineage>
</organism>
<dbReference type="KEGG" id="niy:FQ775_13580"/>
<keyword evidence="3" id="KW-0436">Ligase</keyword>
<evidence type="ECO:0000259" key="2">
    <source>
        <dbReference type="SMART" id="SM00881"/>
    </source>
</evidence>
<keyword evidence="4" id="KW-1185">Reference proteome</keyword>
<dbReference type="InterPro" id="IPR036291">
    <property type="entry name" value="NAD(P)-bd_dom_sf"/>
</dbReference>
<dbReference type="Gene3D" id="3.40.50.261">
    <property type="entry name" value="Succinyl-CoA synthetase domains"/>
    <property type="match status" value="2"/>
</dbReference>
<dbReference type="Gene3D" id="3.30.1490.20">
    <property type="entry name" value="ATP-grasp fold, A domain"/>
    <property type="match status" value="1"/>
</dbReference>
<dbReference type="Pfam" id="PF13549">
    <property type="entry name" value="ATP-grasp_5"/>
    <property type="match status" value="1"/>
</dbReference>
<dbReference type="Gene3D" id="3.40.50.720">
    <property type="entry name" value="NAD(P)-binding Rossmann-like Domain"/>
    <property type="match status" value="1"/>
</dbReference>
<dbReference type="Pfam" id="PF13380">
    <property type="entry name" value="CoA_binding_2"/>
    <property type="match status" value="1"/>
</dbReference>
<protein>
    <submittedName>
        <fullName evidence="3">Acetate--CoA ligase family protein</fullName>
    </submittedName>
</protein>
<name>A0A5B8KZZ5_9HYPH</name>
<dbReference type="OrthoDB" id="9807426at2"/>
<dbReference type="EMBL" id="CP042301">
    <property type="protein sequence ID" value="QDZ01327.1"/>
    <property type="molecule type" value="Genomic_DNA"/>
</dbReference>
<dbReference type="SUPFAM" id="SSF52210">
    <property type="entry name" value="Succinyl-CoA synthetase domains"/>
    <property type="match status" value="2"/>
</dbReference>
<accession>A0A5B8KZZ5</accession>
<proteinExistence type="predicted"/>
<dbReference type="Pfam" id="PF13607">
    <property type="entry name" value="Succ_CoA_lig"/>
    <property type="match status" value="1"/>
</dbReference>
<evidence type="ECO:0000256" key="1">
    <source>
        <dbReference type="ARBA" id="ARBA00022532"/>
    </source>
</evidence>
<evidence type="ECO:0000313" key="3">
    <source>
        <dbReference type="EMBL" id="QDZ01327.1"/>
    </source>
</evidence>
<dbReference type="SUPFAM" id="SSF56059">
    <property type="entry name" value="Glutathione synthetase ATP-binding domain-like"/>
    <property type="match status" value="1"/>
</dbReference>
<dbReference type="InterPro" id="IPR016102">
    <property type="entry name" value="Succinyl-CoA_synth-like"/>
</dbReference>
<evidence type="ECO:0000313" key="4">
    <source>
        <dbReference type="Proteomes" id="UP000321389"/>
    </source>
</evidence>
<gene>
    <name evidence="3" type="ORF">FQ775_13580</name>
</gene>
<dbReference type="AlphaFoldDB" id="A0A5B8KZZ5"/>
<dbReference type="InterPro" id="IPR013815">
    <property type="entry name" value="ATP_grasp_subdomain_1"/>
</dbReference>
<dbReference type="Gene3D" id="3.30.470.20">
    <property type="entry name" value="ATP-grasp fold, B domain"/>
    <property type="match status" value="1"/>
</dbReference>
<sequence length="685" mass="71659">MLNASRSLDRIFAPKSIVVVGASNDPRRIGGRPLRYLRDHGFDGDVYGVNPKYDEVQGRPCLPDIASLPDGIDLAVLMLASAHVIDAVRACGAKGIAGCVVTAAGFAEAGPEGRVRQEELARVAAECGVRLIGPNTIGFRNHNTAVYATFGTDIDSGVRPGNVAVVAQSGGLGGYLGAAQLRDRGVGTRWMIDTGNEADIDCAECVEFLSREPGISVIGLIIEGCRDSTLLLESIATARHRGIPVVVLKIGRSEAGAQSVQLHTGALSGQDAVWDAALAAAGAIRARDEAHFIDLVRILDMPKKPAGSNLGIVTLSGGVATVLLDAAERSDIAVPPVGPPPPDLKARLPLVGFSNPLDASGQMANTPDGLEPLIDYMLGQDSVDVVVVWLAYALLSDVLGPVMAEGVTNAALRSDKPVIVCGMATPELTEQLIKDGVALTPYPTTTVEVLADCLRQPLPQEPLRTEFAPAAVGEEQIVTGSEAEALLPGVPFAQQYVVADREAAGAVLHTVEAPAVFKADVPGLAHKSDIGLVRLGIQSRAEAEDAYEALQLALEKAGLAGEILAQRQYAGLELFVGASRDAVFGPTITLGLGGIFVEVFEDTVTLLAPCSRDNALEAMRRLKGWPLLEGVRGRKPVNLEAFAALVETVSRLVAETPEIAGVDLNPVIATANAVVAVDVVVKKTR</sequence>
<dbReference type="InterPro" id="IPR003781">
    <property type="entry name" value="CoA-bd"/>
</dbReference>
<dbReference type="RefSeq" id="WP_146299972.1">
    <property type="nucleotide sequence ID" value="NZ_CP042301.2"/>
</dbReference>
<dbReference type="GO" id="GO:0005524">
    <property type="term" value="F:ATP binding"/>
    <property type="evidence" value="ECO:0007669"/>
    <property type="project" value="InterPro"/>
</dbReference>
<dbReference type="PANTHER" id="PTHR42793">
    <property type="entry name" value="COA BINDING DOMAIN CONTAINING PROTEIN"/>
    <property type="match status" value="1"/>
</dbReference>
<dbReference type="SUPFAM" id="SSF51735">
    <property type="entry name" value="NAD(P)-binding Rossmann-fold domains"/>
    <property type="match status" value="1"/>
</dbReference>
<dbReference type="SMART" id="SM00881">
    <property type="entry name" value="CoA_binding"/>
    <property type="match status" value="1"/>
</dbReference>